<reference evidence="1 2" key="1">
    <citation type="submission" date="2022-05" db="EMBL/GenBank/DDBJ databases">
        <authorList>
            <person name="Park J.-S."/>
        </authorList>
    </citation>
    <scope>NUCLEOTIDE SEQUENCE [LARGE SCALE GENOMIC DNA]</scope>
    <source>
        <strain evidence="1 2">2012CJ34-2</strain>
    </source>
</reference>
<dbReference type="Proteomes" id="UP001203338">
    <property type="component" value="Unassembled WGS sequence"/>
</dbReference>
<organism evidence="1 2">
    <name type="scientific">Parendozoicomonas callyspongiae</name>
    <dbReference type="NCBI Taxonomy" id="2942213"/>
    <lineage>
        <taxon>Bacteria</taxon>
        <taxon>Pseudomonadati</taxon>
        <taxon>Pseudomonadota</taxon>
        <taxon>Gammaproteobacteria</taxon>
        <taxon>Oceanospirillales</taxon>
        <taxon>Endozoicomonadaceae</taxon>
        <taxon>Parendozoicomonas</taxon>
    </lineage>
</organism>
<sequence length="624" mass="71177">MQSLDQNGITTSLRVGLSQKRGIKRSAPGVSLFAGGKSQKRKVAVFRKGDCVIPRISGTMAMRVQGPDGKFRDWLIDGNRFAGLGSDSHVIWSAVEVPVRRKDSKGKMVARKVELGCRPDDYAFYINHSSKPTVKVYSSFDDRLTKKQNVKYLSACPVTEDSVTHRVVADTDIYSDDEITWFYTANPDFSCSRYRRPFDSKTDSSLAKQTIVALTGQKLNELKEDSCTHLLEKRWQRKFKPATRHYKLTQSEIFLKEKYLKNGQFALKKALKACRCQGHKEEVMITYLKIRLRGCNDLIVAVENIRTVFRRESKANQQVSTRIRCTLTDIYQYCYEKGLINPEDEPYSVPLEWLANQIGKQSGEERARWYLLLVNRLRAVLVYPGCDRSTLITNLCTAGMPNPLREGRCEWKLYDLESLTGFIGYDEPDQKKVEKLINSYLQVVPKRACVEGKGIAVLAKRGQPSAIKAIVFRRLSGKTTKKELLKEFTKTGIGFVVGGKNCPADEKNLYKFVREHFSSSEREKIRGYWWCSDDELIESLSSQKKYATAVNSEICARIRAGNRQLLKPFIQKSVRPGETRRCSILGRLRETKIYDKGTIPFTEASVSALLTPEQQAYFAKTRKR</sequence>
<dbReference type="SUPFAM" id="SSF82199">
    <property type="entry name" value="SET domain"/>
    <property type="match status" value="1"/>
</dbReference>
<gene>
    <name evidence="1" type="ORF">M3P05_15855</name>
</gene>
<comment type="caution">
    <text evidence="1">The sequence shown here is derived from an EMBL/GenBank/DDBJ whole genome shotgun (WGS) entry which is preliminary data.</text>
</comment>
<keyword evidence="2" id="KW-1185">Reference proteome</keyword>
<dbReference type="RefSeq" id="WP_249700998.1">
    <property type="nucleotide sequence ID" value="NZ_JAMFLX010000024.1"/>
</dbReference>
<proteinExistence type="predicted"/>
<dbReference type="EMBL" id="JAMFLX010000024">
    <property type="protein sequence ID" value="MCL6271396.1"/>
    <property type="molecule type" value="Genomic_DNA"/>
</dbReference>
<protein>
    <submittedName>
        <fullName evidence="1">Uncharacterized protein</fullName>
    </submittedName>
</protein>
<evidence type="ECO:0000313" key="1">
    <source>
        <dbReference type="EMBL" id="MCL6271396.1"/>
    </source>
</evidence>
<accession>A0ABT0PJI6</accession>
<name>A0ABT0PJI6_9GAMM</name>
<evidence type="ECO:0000313" key="2">
    <source>
        <dbReference type="Proteomes" id="UP001203338"/>
    </source>
</evidence>
<dbReference type="InterPro" id="IPR046341">
    <property type="entry name" value="SET_dom_sf"/>
</dbReference>